<comment type="caution">
    <text evidence="1">The sequence shown here is derived from an EMBL/GenBank/DDBJ whole genome shotgun (WGS) entry which is preliminary data.</text>
</comment>
<dbReference type="EMBL" id="LAOD01000026">
    <property type="protein sequence ID" value="KJV83770.1"/>
    <property type="molecule type" value="Genomic_DNA"/>
</dbReference>
<reference evidence="1 2" key="1">
    <citation type="submission" date="2015-01" db="EMBL/GenBank/DDBJ databases">
        <title>Genome Sequencing of Rickettsiales.</title>
        <authorList>
            <person name="Daugherty S.C."/>
            <person name="Su Q."/>
            <person name="Abolude K."/>
            <person name="Beier-Sexton M."/>
            <person name="Carlyon J.A."/>
            <person name="Carter R."/>
            <person name="Day N.P."/>
            <person name="Dumler S.J."/>
            <person name="Dyachenko V."/>
            <person name="Godinez A."/>
            <person name="Kurtti T.J."/>
            <person name="Lichay M."/>
            <person name="Mullins K.E."/>
            <person name="Ott S."/>
            <person name="Pappas-Brown V."/>
            <person name="Paris D.H."/>
            <person name="Patel P."/>
            <person name="Richards A.L."/>
            <person name="Sadzewicz L."/>
            <person name="Sears K."/>
            <person name="Seidman D."/>
            <person name="Sengamalay N."/>
            <person name="Stenos J."/>
            <person name="Tallon L.J."/>
            <person name="Vincent G."/>
            <person name="Fraser C.M."/>
            <person name="Munderloh U."/>
            <person name="Dunning-Hotopp J.C."/>
        </authorList>
    </citation>
    <scope>NUCLEOTIDE SEQUENCE [LARGE SCALE GENOMIC DNA]</scope>
    <source>
        <strain evidence="1 2">CRT53-1</strain>
    </source>
</reference>
<dbReference type="Proteomes" id="UP000033722">
    <property type="component" value="Unassembled WGS sequence"/>
</dbReference>
<accession>A0A0F3PTW6</accession>
<organism evidence="1 2">
    <name type="scientific">Anaplasma phagocytophilum str. CRT53-1</name>
    <dbReference type="NCBI Taxonomy" id="1359157"/>
    <lineage>
        <taxon>Bacteria</taxon>
        <taxon>Pseudomonadati</taxon>
        <taxon>Pseudomonadota</taxon>
        <taxon>Alphaproteobacteria</taxon>
        <taxon>Rickettsiales</taxon>
        <taxon>Anaplasmataceae</taxon>
        <taxon>Anaplasma</taxon>
        <taxon>phagocytophilum group</taxon>
    </lineage>
</organism>
<name>A0A0F3PTW6_ANAPH</name>
<dbReference type="AlphaFoldDB" id="A0A0F3PTW6"/>
<proteinExistence type="predicted"/>
<evidence type="ECO:0000313" key="2">
    <source>
        <dbReference type="Proteomes" id="UP000033722"/>
    </source>
</evidence>
<dbReference type="PATRIC" id="fig|1359157.3.peg.1107"/>
<protein>
    <submittedName>
        <fullName evidence="1">Uncharacterized protein</fullName>
    </submittedName>
</protein>
<sequence>MDGAISKLGLKHVVITYVRRDDLPDVGRAPLSLFRKSESVTQM</sequence>
<gene>
    <name evidence="1" type="ORF">APHCRT_1261</name>
</gene>
<evidence type="ECO:0000313" key="1">
    <source>
        <dbReference type="EMBL" id="KJV83770.1"/>
    </source>
</evidence>